<dbReference type="AlphaFoldDB" id="Q5Z550"/>
<protein>
    <submittedName>
        <fullName evidence="1">Uncharacterized protein</fullName>
    </submittedName>
</protein>
<proteinExistence type="predicted"/>
<evidence type="ECO:0000313" key="2">
    <source>
        <dbReference type="Proteomes" id="UP000000763"/>
    </source>
</evidence>
<name>Q5Z550_ORYSJ</name>
<sequence>MEEGKLGRPLAIAAGRRSAVAAAVRAEPPSSLAAGRRSTSSVVFVGTVSNVPEESVSVEEGSEVFVEAQGKSHRSQITL</sequence>
<reference evidence="2" key="1">
    <citation type="journal article" date="2005" name="Nature">
        <title>The map-based sequence of the rice genome.</title>
        <authorList>
            <consortium name="International rice genome sequencing project (IRGSP)"/>
            <person name="Matsumoto T."/>
            <person name="Wu J."/>
            <person name="Kanamori H."/>
            <person name="Katayose Y."/>
            <person name="Fujisawa M."/>
            <person name="Namiki N."/>
            <person name="Mizuno H."/>
            <person name="Yamamoto K."/>
            <person name="Antonio B.A."/>
            <person name="Baba T."/>
            <person name="Sakata K."/>
            <person name="Nagamura Y."/>
            <person name="Aoki H."/>
            <person name="Arikawa K."/>
            <person name="Arita K."/>
            <person name="Bito T."/>
            <person name="Chiden Y."/>
            <person name="Fujitsuka N."/>
            <person name="Fukunaka R."/>
            <person name="Hamada M."/>
            <person name="Harada C."/>
            <person name="Hayashi A."/>
            <person name="Hijishita S."/>
            <person name="Honda M."/>
            <person name="Hosokawa S."/>
            <person name="Ichikawa Y."/>
            <person name="Idonuma A."/>
            <person name="Iijima M."/>
            <person name="Ikeda M."/>
            <person name="Ikeno M."/>
            <person name="Ito K."/>
            <person name="Ito S."/>
            <person name="Ito T."/>
            <person name="Ito Y."/>
            <person name="Ito Y."/>
            <person name="Iwabuchi A."/>
            <person name="Kamiya K."/>
            <person name="Karasawa W."/>
            <person name="Kurita K."/>
            <person name="Katagiri S."/>
            <person name="Kikuta A."/>
            <person name="Kobayashi H."/>
            <person name="Kobayashi N."/>
            <person name="Machita K."/>
            <person name="Maehara T."/>
            <person name="Masukawa M."/>
            <person name="Mizubayashi T."/>
            <person name="Mukai Y."/>
            <person name="Nagasaki H."/>
            <person name="Nagata Y."/>
            <person name="Naito S."/>
            <person name="Nakashima M."/>
            <person name="Nakama Y."/>
            <person name="Nakamichi Y."/>
            <person name="Nakamura M."/>
            <person name="Meguro A."/>
            <person name="Negishi M."/>
            <person name="Ohta I."/>
            <person name="Ohta T."/>
            <person name="Okamoto M."/>
            <person name="Ono N."/>
            <person name="Saji S."/>
            <person name="Sakaguchi M."/>
            <person name="Sakai K."/>
            <person name="Shibata M."/>
            <person name="Shimokawa T."/>
            <person name="Song J."/>
            <person name="Takazaki Y."/>
            <person name="Terasawa K."/>
            <person name="Tsugane M."/>
            <person name="Tsuji K."/>
            <person name="Ueda S."/>
            <person name="Waki K."/>
            <person name="Yamagata H."/>
            <person name="Yamamoto M."/>
            <person name="Yamamoto S."/>
            <person name="Yamane H."/>
            <person name="Yoshiki S."/>
            <person name="Yoshihara R."/>
            <person name="Yukawa K."/>
            <person name="Zhong H."/>
            <person name="Yano M."/>
            <person name="Yuan Q."/>
            <person name="Ouyang S."/>
            <person name="Liu J."/>
            <person name="Jones K.M."/>
            <person name="Gansberger K."/>
            <person name="Moffat K."/>
            <person name="Hill J."/>
            <person name="Bera J."/>
            <person name="Fadrosh D."/>
            <person name="Jin S."/>
            <person name="Johri S."/>
            <person name="Kim M."/>
            <person name="Overton L."/>
            <person name="Reardon M."/>
            <person name="Tsitrin T."/>
            <person name="Vuong H."/>
            <person name="Weaver B."/>
            <person name="Ciecko A."/>
            <person name="Tallon L."/>
            <person name="Jackson J."/>
            <person name="Pai G."/>
            <person name="Aken S.V."/>
            <person name="Utterback T."/>
            <person name="Reidmuller S."/>
            <person name="Feldblyum T."/>
            <person name="Hsiao J."/>
            <person name="Zismann V."/>
            <person name="Iobst S."/>
            <person name="de Vazeille A.R."/>
            <person name="Buell C.R."/>
            <person name="Ying K."/>
            <person name="Li Y."/>
            <person name="Lu T."/>
            <person name="Huang Y."/>
            <person name="Zhao Q."/>
            <person name="Feng Q."/>
            <person name="Zhang L."/>
            <person name="Zhu J."/>
            <person name="Weng Q."/>
            <person name="Mu J."/>
            <person name="Lu Y."/>
            <person name="Fan D."/>
            <person name="Liu Y."/>
            <person name="Guan J."/>
            <person name="Zhang Y."/>
            <person name="Yu S."/>
            <person name="Liu X."/>
            <person name="Zhang Y."/>
            <person name="Hong G."/>
            <person name="Han B."/>
            <person name="Choisne N."/>
            <person name="Demange N."/>
            <person name="Orjeda G."/>
            <person name="Samain S."/>
            <person name="Cattolico L."/>
            <person name="Pelletier E."/>
            <person name="Couloux A."/>
            <person name="Segurens B."/>
            <person name="Wincker P."/>
            <person name="D'Hont A."/>
            <person name="Scarpelli C."/>
            <person name="Weissenbach J."/>
            <person name="Salanoubat M."/>
            <person name="Quetier F."/>
            <person name="Yu Y."/>
            <person name="Kim H.R."/>
            <person name="Rambo T."/>
            <person name="Currie J."/>
            <person name="Collura K."/>
            <person name="Luo M."/>
            <person name="Yang T."/>
            <person name="Ammiraju J.S.S."/>
            <person name="Engler F."/>
            <person name="Soderlund C."/>
            <person name="Wing R.A."/>
            <person name="Palmer L.E."/>
            <person name="de la Bastide M."/>
            <person name="Spiegel L."/>
            <person name="Nascimento L."/>
            <person name="Zutavern T."/>
            <person name="O'Shaughnessy A."/>
            <person name="Dike S."/>
            <person name="Dedhia N."/>
            <person name="Preston R."/>
            <person name="Balija V."/>
            <person name="McCombie W.R."/>
            <person name="Chow T."/>
            <person name="Chen H."/>
            <person name="Chung M."/>
            <person name="Chen C."/>
            <person name="Shaw J."/>
            <person name="Wu H."/>
            <person name="Hsiao K."/>
            <person name="Chao Y."/>
            <person name="Chu M."/>
            <person name="Cheng C."/>
            <person name="Hour A."/>
            <person name="Lee P."/>
            <person name="Lin S."/>
            <person name="Lin Y."/>
            <person name="Liou J."/>
            <person name="Liu S."/>
            <person name="Hsing Y."/>
            <person name="Raghuvanshi S."/>
            <person name="Mohanty A."/>
            <person name="Bharti A.K."/>
            <person name="Gaur A."/>
            <person name="Gupta V."/>
            <person name="Kumar D."/>
            <person name="Ravi V."/>
            <person name="Vij S."/>
            <person name="Kapur A."/>
            <person name="Khurana P."/>
            <person name="Khurana P."/>
            <person name="Khurana J.P."/>
            <person name="Tyagi A.K."/>
            <person name="Gaikwad K."/>
            <person name="Singh A."/>
            <person name="Dalal V."/>
            <person name="Srivastava S."/>
            <person name="Dixit A."/>
            <person name="Pal A.K."/>
            <person name="Ghazi I.A."/>
            <person name="Yadav M."/>
            <person name="Pandit A."/>
            <person name="Bhargava A."/>
            <person name="Sureshbabu K."/>
            <person name="Batra K."/>
            <person name="Sharma T.R."/>
            <person name="Mohapatra T."/>
            <person name="Singh N.K."/>
            <person name="Messing J."/>
            <person name="Nelson A.B."/>
            <person name="Fuks G."/>
            <person name="Kavchok S."/>
            <person name="Keizer G."/>
            <person name="Linton E."/>
            <person name="Llaca V."/>
            <person name="Song R."/>
            <person name="Tanyolac B."/>
            <person name="Young S."/>
            <person name="Ho-Il K."/>
            <person name="Hahn J.H."/>
            <person name="Sangsakoo G."/>
            <person name="Vanavichit A."/>
            <person name="de Mattos Luiz.A.T."/>
            <person name="Zimmer P.D."/>
            <person name="Malone G."/>
            <person name="Dellagostin O."/>
            <person name="de Oliveira A.C."/>
            <person name="Bevan M."/>
            <person name="Bancroft I."/>
            <person name="Minx P."/>
            <person name="Cordum H."/>
            <person name="Wilson R."/>
            <person name="Cheng Z."/>
            <person name="Jin W."/>
            <person name="Jiang J."/>
            <person name="Leong S.A."/>
            <person name="Iwama H."/>
            <person name="Gojobori T."/>
            <person name="Itoh T."/>
            <person name="Niimura Y."/>
            <person name="Fujii Y."/>
            <person name="Habara T."/>
            <person name="Sakai H."/>
            <person name="Sato Y."/>
            <person name="Wilson G."/>
            <person name="Kumar K."/>
            <person name="McCouch S."/>
            <person name="Juretic N."/>
            <person name="Hoen D."/>
            <person name="Wright S."/>
            <person name="Bruskiewich R."/>
            <person name="Bureau T."/>
            <person name="Miyao A."/>
            <person name="Hirochika H."/>
            <person name="Nishikawa T."/>
            <person name="Kadowaki K."/>
            <person name="Sugiura M."/>
            <person name="Burr B."/>
            <person name="Sasaki T."/>
        </authorList>
    </citation>
    <scope>NUCLEOTIDE SEQUENCE [LARGE SCALE GENOMIC DNA]</scope>
    <source>
        <strain evidence="2">cv. Nipponbare</strain>
    </source>
</reference>
<organism evidence="1 2">
    <name type="scientific">Oryza sativa subsp. japonica</name>
    <name type="common">Rice</name>
    <dbReference type="NCBI Taxonomy" id="39947"/>
    <lineage>
        <taxon>Eukaryota</taxon>
        <taxon>Viridiplantae</taxon>
        <taxon>Streptophyta</taxon>
        <taxon>Embryophyta</taxon>
        <taxon>Tracheophyta</taxon>
        <taxon>Spermatophyta</taxon>
        <taxon>Magnoliopsida</taxon>
        <taxon>Liliopsida</taxon>
        <taxon>Poales</taxon>
        <taxon>Poaceae</taxon>
        <taxon>BOP clade</taxon>
        <taxon>Oryzoideae</taxon>
        <taxon>Oryzeae</taxon>
        <taxon>Oryzinae</taxon>
        <taxon>Oryza</taxon>
        <taxon>Oryza sativa</taxon>
    </lineage>
</organism>
<accession>Q5Z550</accession>
<reference evidence="2" key="2">
    <citation type="journal article" date="2008" name="Nucleic Acids Res.">
        <title>The rice annotation project database (RAP-DB): 2008 update.</title>
        <authorList>
            <consortium name="The rice annotation project (RAP)"/>
        </authorList>
    </citation>
    <scope>GENOME REANNOTATION</scope>
    <source>
        <strain evidence="2">cv. Nipponbare</strain>
    </source>
</reference>
<dbReference type="EMBL" id="AP005773">
    <property type="protein sequence ID" value="BAD62144.1"/>
    <property type="molecule type" value="Genomic_DNA"/>
</dbReference>
<dbReference type="Proteomes" id="UP000000763">
    <property type="component" value="Chromosome 6"/>
</dbReference>
<gene>
    <name evidence="1" type="primary">OSJNBa0085C03.30</name>
</gene>
<evidence type="ECO:0000313" key="1">
    <source>
        <dbReference type="EMBL" id="BAD62144.1"/>
    </source>
</evidence>